<protein>
    <recommendedName>
        <fullName evidence="5">Pectinesterase inhibitor domain-containing protein</fullName>
    </recommendedName>
</protein>
<keyword evidence="1 4" id="KW-0732">Signal</keyword>
<evidence type="ECO:0000256" key="2">
    <source>
        <dbReference type="ARBA" id="ARBA00023157"/>
    </source>
</evidence>
<evidence type="ECO:0000256" key="1">
    <source>
        <dbReference type="ARBA" id="ARBA00022729"/>
    </source>
</evidence>
<name>A0AAV5FKA1_ELECO</name>
<feature type="signal peptide" evidence="4">
    <location>
        <begin position="1"/>
        <end position="26"/>
    </location>
</feature>
<dbReference type="AlphaFoldDB" id="A0AAV5FKA1"/>
<dbReference type="Proteomes" id="UP001054889">
    <property type="component" value="Unassembled WGS sequence"/>
</dbReference>
<evidence type="ECO:0000256" key="3">
    <source>
        <dbReference type="ARBA" id="ARBA00038471"/>
    </source>
</evidence>
<sequence>MAAASPTLTALLLLVVVVFTATGAAAAAAALDDVCNGLGRFNVTPELCTSILCADASAPCRAAGDPPAVAALATKVASQNAADTKGRLETALSASPGNEGLRACLDLYAAAVPALEWAAGQLRGAREVLKAAEYAAEACEGMAGAGALPGENSAFVNVARVGQAVLSSMIRD</sequence>
<keyword evidence="7" id="KW-1185">Reference proteome</keyword>
<accession>A0AAV5FKA1</accession>
<dbReference type="NCBIfam" id="TIGR01614">
    <property type="entry name" value="PME_inhib"/>
    <property type="match status" value="1"/>
</dbReference>
<dbReference type="PANTHER" id="PTHR35357">
    <property type="entry name" value="OS02G0537100 PROTEIN"/>
    <property type="match status" value="1"/>
</dbReference>
<dbReference type="InterPro" id="IPR006501">
    <property type="entry name" value="Pectinesterase_inhib_dom"/>
</dbReference>
<reference evidence="6" key="1">
    <citation type="journal article" date="2018" name="DNA Res.">
        <title>Multiple hybrid de novo genome assembly of finger millet, an orphan allotetraploid crop.</title>
        <authorList>
            <person name="Hatakeyama M."/>
            <person name="Aluri S."/>
            <person name="Balachadran M.T."/>
            <person name="Sivarajan S.R."/>
            <person name="Patrignani A."/>
            <person name="Gruter S."/>
            <person name="Poveda L."/>
            <person name="Shimizu-Inatsugi R."/>
            <person name="Baeten J."/>
            <person name="Francoijs K.J."/>
            <person name="Nataraja K.N."/>
            <person name="Reddy Y.A.N."/>
            <person name="Phadnis S."/>
            <person name="Ravikumar R.L."/>
            <person name="Schlapbach R."/>
            <person name="Sreeman S.M."/>
            <person name="Shimizu K.K."/>
        </authorList>
    </citation>
    <scope>NUCLEOTIDE SEQUENCE</scope>
</reference>
<comment type="similarity">
    <text evidence="3">Belongs to the PMEI family.</text>
</comment>
<evidence type="ECO:0000313" key="7">
    <source>
        <dbReference type="Proteomes" id="UP001054889"/>
    </source>
</evidence>
<dbReference type="GO" id="GO:0004857">
    <property type="term" value="F:enzyme inhibitor activity"/>
    <property type="evidence" value="ECO:0007669"/>
    <property type="project" value="InterPro"/>
</dbReference>
<dbReference type="EMBL" id="BQKI01000088">
    <property type="protein sequence ID" value="GJN35372.1"/>
    <property type="molecule type" value="Genomic_DNA"/>
</dbReference>
<dbReference type="Gene3D" id="1.20.140.40">
    <property type="entry name" value="Invertase/pectin methylesterase inhibitor family protein"/>
    <property type="match status" value="1"/>
</dbReference>
<gene>
    <name evidence="6" type="primary">gb24141</name>
    <name evidence="6" type="ORF">PR202_gb24141</name>
</gene>
<feature type="chain" id="PRO_5043741754" description="Pectinesterase inhibitor domain-containing protein" evidence="4">
    <location>
        <begin position="27"/>
        <end position="172"/>
    </location>
</feature>
<dbReference type="InterPro" id="IPR035513">
    <property type="entry name" value="Invertase/methylesterase_inhib"/>
</dbReference>
<feature type="domain" description="Pectinesterase inhibitor" evidence="5">
    <location>
        <begin position="31"/>
        <end position="141"/>
    </location>
</feature>
<keyword evidence="2" id="KW-1015">Disulfide bond</keyword>
<evidence type="ECO:0000313" key="6">
    <source>
        <dbReference type="EMBL" id="GJN35372.1"/>
    </source>
</evidence>
<evidence type="ECO:0000256" key="4">
    <source>
        <dbReference type="SAM" id="SignalP"/>
    </source>
</evidence>
<dbReference type="Pfam" id="PF04043">
    <property type="entry name" value="PMEI"/>
    <property type="match status" value="1"/>
</dbReference>
<reference evidence="6" key="2">
    <citation type="submission" date="2021-12" db="EMBL/GenBank/DDBJ databases">
        <title>Resequencing data analysis of finger millet.</title>
        <authorList>
            <person name="Hatakeyama M."/>
            <person name="Aluri S."/>
            <person name="Balachadran M.T."/>
            <person name="Sivarajan S.R."/>
            <person name="Poveda L."/>
            <person name="Shimizu-Inatsugi R."/>
            <person name="Schlapbach R."/>
            <person name="Sreeman S.M."/>
            <person name="Shimizu K.K."/>
        </authorList>
    </citation>
    <scope>NUCLEOTIDE SEQUENCE</scope>
</reference>
<evidence type="ECO:0000259" key="5">
    <source>
        <dbReference type="Pfam" id="PF04043"/>
    </source>
</evidence>
<dbReference type="PANTHER" id="PTHR35357:SF8">
    <property type="entry name" value="OS01G0111000 PROTEIN"/>
    <property type="match status" value="1"/>
</dbReference>
<dbReference type="SUPFAM" id="SSF101148">
    <property type="entry name" value="Plant invertase/pectin methylesterase inhibitor"/>
    <property type="match status" value="1"/>
</dbReference>
<comment type="caution">
    <text evidence="6">The sequence shown here is derived from an EMBL/GenBank/DDBJ whole genome shotgun (WGS) entry which is preliminary data.</text>
</comment>
<proteinExistence type="inferred from homology"/>
<organism evidence="6 7">
    <name type="scientific">Eleusine coracana subsp. coracana</name>
    <dbReference type="NCBI Taxonomy" id="191504"/>
    <lineage>
        <taxon>Eukaryota</taxon>
        <taxon>Viridiplantae</taxon>
        <taxon>Streptophyta</taxon>
        <taxon>Embryophyta</taxon>
        <taxon>Tracheophyta</taxon>
        <taxon>Spermatophyta</taxon>
        <taxon>Magnoliopsida</taxon>
        <taxon>Liliopsida</taxon>
        <taxon>Poales</taxon>
        <taxon>Poaceae</taxon>
        <taxon>PACMAD clade</taxon>
        <taxon>Chloridoideae</taxon>
        <taxon>Cynodonteae</taxon>
        <taxon>Eleusininae</taxon>
        <taxon>Eleusine</taxon>
    </lineage>
</organism>